<dbReference type="InterPro" id="IPR002197">
    <property type="entry name" value="HTH_Fis"/>
</dbReference>
<evidence type="ECO:0000259" key="1">
    <source>
        <dbReference type="Pfam" id="PF02954"/>
    </source>
</evidence>
<dbReference type="Gene3D" id="1.10.10.60">
    <property type="entry name" value="Homeodomain-like"/>
    <property type="match status" value="1"/>
</dbReference>
<dbReference type="EMBL" id="CP074572">
    <property type="protein sequence ID" value="QVK22817.1"/>
    <property type="molecule type" value="Genomic_DNA"/>
</dbReference>
<proteinExistence type="predicted"/>
<keyword evidence="3" id="KW-1185">Reference proteome</keyword>
<accession>A0ABX8DDK1</accession>
<dbReference type="RefSeq" id="WP_213681466.1">
    <property type="nucleotide sequence ID" value="NZ_CP074572.1"/>
</dbReference>
<dbReference type="InterPro" id="IPR009057">
    <property type="entry name" value="Homeodomain-like_sf"/>
</dbReference>
<reference evidence="2 3" key="1">
    <citation type="journal article" date="2012" name="Int. J. Syst. Evol. Microbiol.">
        <title>Shewanella dokdonensis sp. nov., isolated from seawater.</title>
        <authorList>
            <person name="Sung H.R."/>
            <person name="Yoon J.H."/>
            <person name="Ghim S.Y."/>
        </authorList>
    </citation>
    <scope>NUCLEOTIDE SEQUENCE [LARGE SCALE GENOMIC DNA]</scope>
    <source>
        <strain evidence="2 3">DSM 23626</strain>
    </source>
</reference>
<evidence type="ECO:0000313" key="2">
    <source>
        <dbReference type="EMBL" id="QVK22817.1"/>
    </source>
</evidence>
<dbReference type="Pfam" id="PF02954">
    <property type="entry name" value="HTH_8"/>
    <property type="match status" value="1"/>
</dbReference>
<protein>
    <recommendedName>
        <fullName evidence="1">DNA binding HTH domain-containing protein</fullName>
    </recommendedName>
</protein>
<dbReference type="Proteomes" id="UP000676428">
    <property type="component" value="Chromosome"/>
</dbReference>
<sequence>MPTISEATQQLIHEALIRTNNNQSAAAKLLGITQSALSRRLSKAAE</sequence>
<name>A0ABX8DDK1_9GAMM</name>
<gene>
    <name evidence="2" type="ORF">KHX94_16690</name>
</gene>
<dbReference type="PRINTS" id="PR01590">
    <property type="entry name" value="HTHFIS"/>
</dbReference>
<organism evidence="2 3">
    <name type="scientific">Shewanella dokdonensis</name>
    <dbReference type="NCBI Taxonomy" id="712036"/>
    <lineage>
        <taxon>Bacteria</taxon>
        <taxon>Pseudomonadati</taxon>
        <taxon>Pseudomonadota</taxon>
        <taxon>Gammaproteobacteria</taxon>
        <taxon>Alteromonadales</taxon>
        <taxon>Shewanellaceae</taxon>
        <taxon>Shewanella</taxon>
    </lineage>
</organism>
<dbReference type="SUPFAM" id="SSF46689">
    <property type="entry name" value="Homeodomain-like"/>
    <property type="match status" value="1"/>
</dbReference>
<evidence type="ECO:0000313" key="3">
    <source>
        <dbReference type="Proteomes" id="UP000676428"/>
    </source>
</evidence>
<feature type="domain" description="DNA binding HTH" evidence="1">
    <location>
        <begin position="9"/>
        <end position="43"/>
    </location>
</feature>